<feature type="domain" description="N-acetyltransferase" evidence="1">
    <location>
        <begin position="11"/>
        <end position="175"/>
    </location>
</feature>
<proteinExistence type="predicted"/>
<accession>A0A372JRZ9</accession>
<dbReference type="PROSITE" id="PS51186">
    <property type="entry name" value="GNAT"/>
    <property type="match status" value="1"/>
</dbReference>
<dbReference type="GO" id="GO:0016747">
    <property type="term" value="F:acyltransferase activity, transferring groups other than amino-acyl groups"/>
    <property type="evidence" value="ECO:0007669"/>
    <property type="project" value="InterPro"/>
</dbReference>
<gene>
    <name evidence="2" type="ORF">DZF91_04685</name>
</gene>
<evidence type="ECO:0000313" key="2">
    <source>
        <dbReference type="EMBL" id="RFU42813.1"/>
    </source>
</evidence>
<sequence length="181" mass="20259">MLRLPIVTERLVLRAPRDDDLDPLREFYEDPVAVRHVGAAVAWTDEGIRAWHRRVVAALGDHGYTAYTVETGADGAVVGFCGLMPNAAGVPELCSGFVRRCWRERYLREAFEAVVAHAQRDPDLMAIEACWAVDDPARHYFESFLVARGFTFVRSAPFRPGGPPMRHYAWRAPAPWPGGIL</sequence>
<dbReference type="InterPro" id="IPR000182">
    <property type="entry name" value="GNAT_dom"/>
</dbReference>
<dbReference type="InterPro" id="IPR016181">
    <property type="entry name" value="Acyl_CoA_acyltransferase"/>
</dbReference>
<keyword evidence="2" id="KW-0808">Transferase</keyword>
<dbReference type="SUPFAM" id="SSF55729">
    <property type="entry name" value="Acyl-CoA N-acyltransferases (Nat)"/>
    <property type="match status" value="1"/>
</dbReference>
<dbReference type="RefSeq" id="WP_117356260.1">
    <property type="nucleotide sequence ID" value="NZ_QURH01000097.1"/>
</dbReference>
<name>A0A372JRZ9_9ACTN</name>
<reference evidence="2 3" key="1">
    <citation type="submission" date="2018-08" db="EMBL/GenBank/DDBJ databases">
        <title>Actinomadura jelena sp. nov., a novel Actinomycete isolated from soil in Chad.</title>
        <authorList>
            <person name="Shi L."/>
        </authorList>
    </citation>
    <scope>NUCLEOTIDE SEQUENCE [LARGE SCALE GENOMIC DNA]</scope>
    <source>
        <strain evidence="2 3">NEAU-G17</strain>
    </source>
</reference>
<dbReference type="PANTHER" id="PTHR43792:SF1">
    <property type="entry name" value="N-ACETYLTRANSFERASE DOMAIN-CONTAINING PROTEIN"/>
    <property type="match status" value="1"/>
</dbReference>
<dbReference type="Proteomes" id="UP000261811">
    <property type="component" value="Unassembled WGS sequence"/>
</dbReference>
<dbReference type="EMBL" id="QURH01000097">
    <property type="protein sequence ID" value="RFU42813.1"/>
    <property type="molecule type" value="Genomic_DNA"/>
</dbReference>
<keyword evidence="3" id="KW-1185">Reference proteome</keyword>
<dbReference type="OrthoDB" id="3533156at2"/>
<protein>
    <submittedName>
        <fullName evidence="2">N-acetyltransferase</fullName>
    </submittedName>
</protein>
<dbReference type="Pfam" id="PF13302">
    <property type="entry name" value="Acetyltransf_3"/>
    <property type="match status" value="1"/>
</dbReference>
<dbReference type="AlphaFoldDB" id="A0A372JRZ9"/>
<dbReference type="PANTHER" id="PTHR43792">
    <property type="entry name" value="GNAT FAMILY, PUTATIVE (AFU_ORTHOLOGUE AFUA_3G00765)-RELATED-RELATED"/>
    <property type="match status" value="1"/>
</dbReference>
<evidence type="ECO:0000313" key="3">
    <source>
        <dbReference type="Proteomes" id="UP000261811"/>
    </source>
</evidence>
<evidence type="ECO:0000259" key="1">
    <source>
        <dbReference type="PROSITE" id="PS51186"/>
    </source>
</evidence>
<comment type="caution">
    <text evidence="2">The sequence shown here is derived from an EMBL/GenBank/DDBJ whole genome shotgun (WGS) entry which is preliminary data.</text>
</comment>
<dbReference type="Gene3D" id="3.40.630.30">
    <property type="match status" value="1"/>
</dbReference>
<dbReference type="InterPro" id="IPR051531">
    <property type="entry name" value="N-acetyltransferase"/>
</dbReference>
<organism evidence="2 3">
    <name type="scientific">Actinomadura logoneensis</name>
    <dbReference type="NCBI Taxonomy" id="2293572"/>
    <lineage>
        <taxon>Bacteria</taxon>
        <taxon>Bacillati</taxon>
        <taxon>Actinomycetota</taxon>
        <taxon>Actinomycetes</taxon>
        <taxon>Streptosporangiales</taxon>
        <taxon>Thermomonosporaceae</taxon>
        <taxon>Actinomadura</taxon>
    </lineage>
</organism>